<dbReference type="Proteomes" id="UP001302321">
    <property type="component" value="Unassembled WGS sequence"/>
</dbReference>
<dbReference type="SUPFAM" id="SSF48403">
    <property type="entry name" value="Ankyrin repeat"/>
    <property type="match status" value="1"/>
</dbReference>
<dbReference type="PROSITE" id="PS50088">
    <property type="entry name" value="ANK_REPEAT"/>
    <property type="match status" value="1"/>
</dbReference>
<accession>A0AAN7A5F1</accession>
<sequence>IMKILFLFNLNLDETDRSGRTALHFVGSDTMVETVKLLVGRGFHVNTLDDEGISSLPKALLHKILQVSRYLVLEAGADVNAGIRNPHGSPFRIACIMPGISLDMIKLLVEHGANIN</sequence>
<dbReference type="PRINTS" id="PR01415">
    <property type="entry name" value="ANKYRIN"/>
</dbReference>
<feature type="repeat" description="ANK" evidence="1">
    <location>
        <begin position="18"/>
        <end position="50"/>
    </location>
</feature>
<dbReference type="InterPro" id="IPR002110">
    <property type="entry name" value="Ankyrin_rpt"/>
</dbReference>
<keyword evidence="1" id="KW-0040">ANK repeat</keyword>
<dbReference type="InterPro" id="IPR036770">
    <property type="entry name" value="Ankyrin_rpt-contain_sf"/>
</dbReference>
<dbReference type="Gene3D" id="1.25.40.20">
    <property type="entry name" value="Ankyrin repeat-containing domain"/>
    <property type="match status" value="1"/>
</dbReference>
<gene>
    <name evidence="2" type="ORF">QBC36DRAFT_160495</name>
</gene>
<name>A0AAN7A5F1_9PEZI</name>
<dbReference type="EMBL" id="MU866211">
    <property type="protein sequence ID" value="KAK4176016.1"/>
    <property type="molecule type" value="Genomic_DNA"/>
</dbReference>
<organism evidence="2 3">
    <name type="scientific">Triangularia setosa</name>
    <dbReference type="NCBI Taxonomy" id="2587417"/>
    <lineage>
        <taxon>Eukaryota</taxon>
        <taxon>Fungi</taxon>
        <taxon>Dikarya</taxon>
        <taxon>Ascomycota</taxon>
        <taxon>Pezizomycotina</taxon>
        <taxon>Sordariomycetes</taxon>
        <taxon>Sordariomycetidae</taxon>
        <taxon>Sordariales</taxon>
        <taxon>Podosporaceae</taxon>
        <taxon>Triangularia</taxon>
    </lineage>
</organism>
<evidence type="ECO:0000313" key="2">
    <source>
        <dbReference type="EMBL" id="KAK4176016.1"/>
    </source>
</evidence>
<protein>
    <submittedName>
        <fullName evidence="2">Ankyrin repeat-containing domain protein</fullName>
    </submittedName>
</protein>
<dbReference type="AlphaFoldDB" id="A0AAN7A5F1"/>
<evidence type="ECO:0000313" key="3">
    <source>
        <dbReference type="Proteomes" id="UP001302321"/>
    </source>
</evidence>
<dbReference type="PROSITE" id="PS50297">
    <property type="entry name" value="ANK_REP_REGION"/>
    <property type="match status" value="1"/>
</dbReference>
<reference evidence="2" key="2">
    <citation type="submission" date="2023-05" db="EMBL/GenBank/DDBJ databases">
        <authorList>
            <consortium name="Lawrence Berkeley National Laboratory"/>
            <person name="Steindorff A."/>
            <person name="Hensen N."/>
            <person name="Bonometti L."/>
            <person name="Westerberg I."/>
            <person name="Brannstrom I.O."/>
            <person name="Guillou S."/>
            <person name="Cros-Aarteil S."/>
            <person name="Calhoun S."/>
            <person name="Haridas S."/>
            <person name="Kuo A."/>
            <person name="Mondo S."/>
            <person name="Pangilinan J."/>
            <person name="Riley R."/>
            <person name="Labutti K."/>
            <person name="Andreopoulos B."/>
            <person name="Lipzen A."/>
            <person name="Chen C."/>
            <person name="Yanf M."/>
            <person name="Daum C."/>
            <person name="Ng V."/>
            <person name="Clum A."/>
            <person name="Ohm R."/>
            <person name="Martin F."/>
            <person name="Silar P."/>
            <person name="Natvig D."/>
            <person name="Lalanne C."/>
            <person name="Gautier V."/>
            <person name="Ament-Velasquez S.L."/>
            <person name="Kruys A."/>
            <person name="Hutchinson M.I."/>
            <person name="Powell A.J."/>
            <person name="Barry K."/>
            <person name="Miller A.N."/>
            <person name="Grigoriev I.V."/>
            <person name="Debuchy R."/>
            <person name="Gladieux P."/>
            <person name="Thoren M.H."/>
            <person name="Johannesson H."/>
        </authorList>
    </citation>
    <scope>NUCLEOTIDE SEQUENCE</scope>
    <source>
        <strain evidence="2">CBS 892.96</strain>
    </source>
</reference>
<dbReference type="Pfam" id="PF12796">
    <property type="entry name" value="Ank_2"/>
    <property type="match status" value="1"/>
</dbReference>
<feature type="non-terminal residue" evidence="2">
    <location>
        <position position="1"/>
    </location>
</feature>
<keyword evidence="3" id="KW-1185">Reference proteome</keyword>
<comment type="caution">
    <text evidence="2">The sequence shown here is derived from an EMBL/GenBank/DDBJ whole genome shotgun (WGS) entry which is preliminary data.</text>
</comment>
<reference evidence="2" key="1">
    <citation type="journal article" date="2023" name="Mol. Phylogenet. Evol.">
        <title>Genome-scale phylogeny and comparative genomics of the fungal order Sordariales.</title>
        <authorList>
            <person name="Hensen N."/>
            <person name="Bonometti L."/>
            <person name="Westerberg I."/>
            <person name="Brannstrom I.O."/>
            <person name="Guillou S."/>
            <person name="Cros-Aarteil S."/>
            <person name="Calhoun S."/>
            <person name="Haridas S."/>
            <person name="Kuo A."/>
            <person name="Mondo S."/>
            <person name="Pangilinan J."/>
            <person name="Riley R."/>
            <person name="LaButti K."/>
            <person name="Andreopoulos B."/>
            <person name="Lipzen A."/>
            <person name="Chen C."/>
            <person name="Yan M."/>
            <person name="Daum C."/>
            <person name="Ng V."/>
            <person name="Clum A."/>
            <person name="Steindorff A."/>
            <person name="Ohm R.A."/>
            <person name="Martin F."/>
            <person name="Silar P."/>
            <person name="Natvig D.O."/>
            <person name="Lalanne C."/>
            <person name="Gautier V."/>
            <person name="Ament-Velasquez S.L."/>
            <person name="Kruys A."/>
            <person name="Hutchinson M.I."/>
            <person name="Powell A.J."/>
            <person name="Barry K."/>
            <person name="Miller A.N."/>
            <person name="Grigoriev I.V."/>
            <person name="Debuchy R."/>
            <person name="Gladieux P."/>
            <person name="Hiltunen Thoren M."/>
            <person name="Johannesson H."/>
        </authorList>
    </citation>
    <scope>NUCLEOTIDE SEQUENCE</scope>
    <source>
        <strain evidence="2">CBS 892.96</strain>
    </source>
</reference>
<evidence type="ECO:0000256" key="1">
    <source>
        <dbReference type="PROSITE-ProRule" id="PRU00023"/>
    </source>
</evidence>
<proteinExistence type="predicted"/>
<feature type="non-terminal residue" evidence="2">
    <location>
        <position position="116"/>
    </location>
</feature>